<name>A0A839K4R2_9FIRM</name>
<dbReference type="NCBIfam" id="NF041770">
    <property type="entry name" value="CFI_box_CTERM"/>
    <property type="match status" value="1"/>
</dbReference>
<evidence type="ECO:0000313" key="1">
    <source>
        <dbReference type="EMBL" id="MBB2184337.1"/>
    </source>
</evidence>
<dbReference type="EMBL" id="JACEGA010000001">
    <property type="protein sequence ID" value="MBB2184337.1"/>
    <property type="molecule type" value="Genomic_DNA"/>
</dbReference>
<reference evidence="1 2" key="1">
    <citation type="submission" date="2020-07" db="EMBL/GenBank/DDBJ databases">
        <title>Characterization and genome sequencing of isolate MD1, a novel member within the family Lachnospiraceae.</title>
        <authorList>
            <person name="Rettenmaier R."/>
            <person name="Di Bello L."/>
            <person name="Zinser C."/>
            <person name="Scheitz K."/>
            <person name="Liebl W."/>
            <person name="Zverlov V."/>
        </authorList>
    </citation>
    <scope>NUCLEOTIDE SEQUENCE [LARGE SCALE GENOMIC DNA]</scope>
    <source>
        <strain evidence="1 2">MD1</strain>
    </source>
</reference>
<accession>A0A839K4R2</accession>
<dbReference type="AlphaFoldDB" id="A0A839K4R2"/>
<protein>
    <submittedName>
        <fullName evidence="1">Uncharacterized protein</fullName>
    </submittedName>
</protein>
<organism evidence="1 2">
    <name type="scientific">Variimorphobacter saccharofermentans</name>
    <dbReference type="NCBI Taxonomy" id="2755051"/>
    <lineage>
        <taxon>Bacteria</taxon>
        <taxon>Bacillati</taxon>
        <taxon>Bacillota</taxon>
        <taxon>Clostridia</taxon>
        <taxon>Lachnospirales</taxon>
        <taxon>Lachnospiraceae</taxon>
        <taxon>Variimorphobacter</taxon>
    </lineage>
</organism>
<proteinExistence type="predicted"/>
<dbReference type="InterPro" id="IPR049886">
    <property type="entry name" value="CFI_box_CTERM_dom"/>
</dbReference>
<dbReference type="RefSeq" id="WP_228353917.1">
    <property type="nucleotide sequence ID" value="NZ_JACEGA010000001.1"/>
</dbReference>
<evidence type="ECO:0000313" key="2">
    <source>
        <dbReference type="Proteomes" id="UP000574276"/>
    </source>
</evidence>
<keyword evidence="2" id="KW-1185">Reference proteome</keyword>
<dbReference type="Proteomes" id="UP000574276">
    <property type="component" value="Unassembled WGS sequence"/>
</dbReference>
<comment type="caution">
    <text evidence="1">The sequence shown here is derived from an EMBL/GenBank/DDBJ whole genome shotgun (WGS) entry which is preliminary data.</text>
</comment>
<gene>
    <name evidence="1" type="ORF">H0486_15760</name>
</gene>
<sequence>MEYIIRECPYCNGELHIPEELETCICIYCGKSFRTKDKELEVISADVRQRMEAEYQESIMQIPSLVKDYEVFLSKFTKKDYKQAFVDYVEACRSLFDTVTNYAELDEGRDSIVAETVASELVKCIENNINSAKTGVLTEPKKLLIEKYRFFLMVYTVPMINHLQIGYGDILIDRIIKEWTVRYPKFQLAKGSYEQLQEGFQRKGWCFITTAACENMNKPDDCEELKLFRFFRDTYMQQTQERKEKVQVYYRIAPLIVSAITLSPDNEDAYRRIWVDYLQPCYDDLNEGRYEICERRYTSMVQDLKDEYQVHFLD</sequence>